<dbReference type="InterPro" id="IPR011545">
    <property type="entry name" value="DEAD/DEAH_box_helicase_dom"/>
</dbReference>
<name>A0A2A9CQW4_9ACTN</name>
<keyword evidence="4" id="KW-0067">ATP-binding</keyword>
<keyword evidence="1" id="KW-0547">Nucleotide-binding</keyword>
<keyword evidence="8" id="KW-1185">Reference proteome</keyword>
<evidence type="ECO:0000313" key="7">
    <source>
        <dbReference type="EMBL" id="PFG16581.1"/>
    </source>
</evidence>
<dbReference type="InterPro" id="IPR001650">
    <property type="entry name" value="Helicase_C-like"/>
</dbReference>
<dbReference type="Pfam" id="PF00270">
    <property type="entry name" value="DEAD"/>
    <property type="match status" value="1"/>
</dbReference>
<dbReference type="InterPro" id="IPR011709">
    <property type="entry name" value="DEAD-box_helicase_OB_fold"/>
</dbReference>
<feature type="domain" description="Helicase C-terminal" evidence="6">
    <location>
        <begin position="215"/>
        <end position="378"/>
    </location>
</feature>
<dbReference type="PROSITE" id="PS51192">
    <property type="entry name" value="HELICASE_ATP_BIND_1"/>
    <property type="match status" value="1"/>
</dbReference>
<dbReference type="SMART" id="SM00490">
    <property type="entry name" value="HELICc"/>
    <property type="match status" value="1"/>
</dbReference>
<dbReference type="FunFam" id="3.40.50.300:FF:000439">
    <property type="entry name" value="ATP-dependent RNA helicase HrpA"/>
    <property type="match status" value="1"/>
</dbReference>
<organism evidence="7 8">
    <name type="scientific">Propionicimonas paludicola</name>
    <dbReference type="NCBI Taxonomy" id="185243"/>
    <lineage>
        <taxon>Bacteria</taxon>
        <taxon>Bacillati</taxon>
        <taxon>Actinomycetota</taxon>
        <taxon>Actinomycetes</taxon>
        <taxon>Propionibacteriales</taxon>
        <taxon>Nocardioidaceae</taxon>
        <taxon>Propionicimonas</taxon>
    </lineage>
</organism>
<dbReference type="NCBIfam" id="NF008348">
    <property type="entry name" value="PRK11131.1"/>
    <property type="match status" value="1"/>
</dbReference>
<evidence type="ECO:0000256" key="2">
    <source>
        <dbReference type="ARBA" id="ARBA00022801"/>
    </source>
</evidence>
<dbReference type="Pfam" id="PF00271">
    <property type="entry name" value="Helicase_C"/>
    <property type="match status" value="1"/>
</dbReference>
<feature type="domain" description="Helicase ATP-binding" evidence="5">
    <location>
        <begin position="24"/>
        <end position="184"/>
    </location>
</feature>
<dbReference type="PROSITE" id="PS51194">
    <property type="entry name" value="HELICASE_CTER"/>
    <property type="match status" value="1"/>
</dbReference>
<dbReference type="PANTHER" id="PTHR18934">
    <property type="entry name" value="ATP-DEPENDENT RNA HELICASE"/>
    <property type="match status" value="1"/>
</dbReference>
<dbReference type="Gene3D" id="3.40.50.300">
    <property type="entry name" value="P-loop containing nucleotide triphosphate hydrolases"/>
    <property type="match status" value="2"/>
</dbReference>
<proteinExistence type="predicted"/>
<dbReference type="Pfam" id="PF07717">
    <property type="entry name" value="OB_NTP_bind"/>
    <property type="match status" value="1"/>
</dbReference>
<dbReference type="Pfam" id="PF11898">
    <property type="entry name" value="DUF3418"/>
    <property type="match status" value="1"/>
</dbReference>
<dbReference type="SUPFAM" id="SSF52540">
    <property type="entry name" value="P-loop containing nucleoside triphosphate hydrolases"/>
    <property type="match status" value="1"/>
</dbReference>
<evidence type="ECO:0000256" key="4">
    <source>
        <dbReference type="ARBA" id="ARBA00022840"/>
    </source>
</evidence>
<dbReference type="SMART" id="SM00382">
    <property type="entry name" value="AAA"/>
    <property type="match status" value="1"/>
</dbReference>
<dbReference type="RefSeq" id="WP_098460105.1">
    <property type="nucleotide sequence ID" value="NZ_PDJC01000001.1"/>
</dbReference>
<keyword evidence="2" id="KW-0378">Hydrolase</keyword>
<dbReference type="NCBIfam" id="TIGR01967">
    <property type="entry name" value="DEAH_box_HrpA"/>
    <property type="match status" value="1"/>
</dbReference>
<evidence type="ECO:0000256" key="1">
    <source>
        <dbReference type="ARBA" id="ARBA00022741"/>
    </source>
</evidence>
<sequence>MDPELPELHFDEALPISAHVEEIRNALIAHQVLIVAGETGSGKTTQLPKICLLAGRRQIGHTQPRRLAARSVAARMAEELGEPLGQTVGFQVRFSSQRSRQTRVKVMTDGIMLAEISKDRELRRYDTIIIDEAHERSLNIDFLLGYLKQLLPRRPDLKVIITSATIDTQRFSEHFGGAPIIEVSGRSYPVDLRYRPVAGAADQRDRDQIDAICDAVTELTARLDGDILVFCSGEREIRDAADAINAMDLRFTEVVPLYARLSAEEQHRVFAAHTGRRIVLATNVAETSITVPGIRFVIDPGFARISRYSARTKVQRLPIEPISQASANQRAGRCGRLGPGICIRLYSEEDFAARPEFTQPEILRTNLASVILQMAEAGLGDVEGFPFVEPPDASQVRDGVRLLTELGAIAGRDRGHTKTGVRLTAIGRKLARLPVDPRLGRMLIEADRLGCLREVLPIVAGITIPDVRERPLDQAATADALHRRFWAPLGEGDQASPDGSDVAALLRLWQYLKAQRKELSGNAFRRMCRDEYLNFLRVREWQDLHSQLLEAGKELGLHRNDAPADLDRVHIAILSGLASQIGLLDPLSLAKPERGRRRGPAEYLGTRGARFAINPGSSAARSNPELVMAVELVETTRLWARTVAPIKAEWVEQVAEHLIKRSYSEPRWSAKGGQCVATERVTLLGVPIVAGRTVSYARIDPVVAREVFIQAALVEGQWRTRHHFWARNQAVRAEAEDLADRNRRRDLLVDDATIAAFYAARVPADVVSVAHFDRWWSTARRQDPHLLDLSVDDLVDPEVAVDQGGFPDVWSTGDLELPIDYAFDPGSGHDGVTVEVPLARLAGLDPAEFSWQVPGLRAQLAAELLRGLPKQTRTRLVPVPDTAARALAWLEDQPRVAGEPLWTALGRAVQVLVGVQVAAGDWAPDKVPEHLQVRFRIQQQGAAPVVGRDLGELQRSLAPRVQRTLNAAAAHVTHPGATRWEFGTLPISVEAPEPVPVALVDRVDRVGVAVFTDLAEASRSHRAGLRRLIALTTVDPTNWVVSRMSNQTKLALATSPYPSVPTLLADARLRAIGDLMDRVGGLAEVRDQAGLTRLTDAVRGDVAALMAQLVDTTATVLTLAGQVRAQLPRAGQATATDVAEQLRGLVFAGFIAATSANAWPHLPRYLRGALRRLETDGSNPKREAEAAAVIAELEDEYGQLCDRITGPLPVEVADLGWLLEELRVSLFAQSLGTSVPVSPKRVRAAVAAAARSLGI</sequence>
<dbReference type="InterPro" id="IPR027417">
    <property type="entry name" value="P-loop_NTPase"/>
</dbReference>
<dbReference type="EMBL" id="PDJC01000001">
    <property type="protein sequence ID" value="PFG16581.1"/>
    <property type="molecule type" value="Genomic_DNA"/>
</dbReference>
<keyword evidence="3 7" id="KW-0347">Helicase</keyword>
<dbReference type="InterPro" id="IPR010222">
    <property type="entry name" value="RNA_helicase_HrpA"/>
</dbReference>
<reference evidence="7 8" key="1">
    <citation type="submission" date="2017-10" db="EMBL/GenBank/DDBJ databases">
        <title>Sequencing the genomes of 1000 actinobacteria strains.</title>
        <authorList>
            <person name="Klenk H.-P."/>
        </authorList>
    </citation>
    <scope>NUCLEOTIDE SEQUENCE [LARGE SCALE GENOMIC DNA]</scope>
    <source>
        <strain evidence="7 8">DSM 15597</strain>
    </source>
</reference>
<dbReference type="Gene3D" id="1.20.120.1080">
    <property type="match status" value="1"/>
</dbReference>
<dbReference type="OrthoDB" id="9805617at2"/>
<dbReference type="GO" id="GO:0003723">
    <property type="term" value="F:RNA binding"/>
    <property type="evidence" value="ECO:0007669"/>
    <property type="project" value="TreeGrafter"/>
</dbReference>
<accession>A0A2A9CQW4</accession>
<dbReference type="CDD" id="cd18791">
    <property type="entry name" value="SF2_C_RHA"/>
    <property type="match status" value="1"/>
</dbReference>
<dbReference type="InterPro" id="IPR003593">
    <property type="entry name" value="AAA+_ATPase"/>
</dbReference>
<dbReference type="InterPro" id="IPR007502">
    <property type="entry name" value="Helicase-assoc_dom"/>
</dbReference>
<dbReference type="GO" id="GO:0005524">
    <property type="term" value="F:ATP binding"/>
    <property type="evidence" value="ECO:0007669"/>
    <property type="project" value="UniProtKB-KW"/>
</dbReference>
<dbReference type="FunFam" id="1.20.120.1080:FF:000005">
    <property type="entry name" value="ATP-dependent helicase HrpA"/>
    <property type="match status" value="1"/>
</dbReference>
<evidence type="ECO:0000256" key="3">
    <source>
        <dbReference type="ARBA" id="ARBA00022806"/>
    </source>
</evidence>
<dbReference type="PANTHER" id="PTHR18934:SF99">
    <property type="entry name" value="ATP-DEPENDENT RNA HELICASE DHX37-RELATED"/>
    <property type="match status" value="1"/>
</dbReference>
<dbReference type="SMART" id="SM00847">
    <property type="entry name" value="HA2"/>
    <property type="match status" value="1"/>
</dbReference>
<evidence type="ECO:0000313" key="8">
    <source>
        <dbReference type="Proteomes" id="UP000226079"/>
    </source>
</evidence>
<dbReference type="SMART" id="SM00487">
    <property type="entry name" value="DEXDc"/>
    <property type="match status" value="1"/>
</dbReference>
<dbReference type="Pfam" id="PF21010">
    <property type="entry name" value="HA2_C"/>
    <property type="match status" value="1"/>
</dbReference>
<dbReference type="Proteomes" id="UP000226079">
    <property type="component" value="Unassembled WGS sequence"/>
</dbReference>
<dbReference type="InterPro" id="IPR014001">
    <property type="entry name" value="Helicase_ATP-bd"/>
</dbReference>
<dbReference type="InterPro" id="IPR024590">
    <property type="entry name" value="HrpA_C"/>
</dbReference>
<evidence type="ECO:0000259" key="5">
    <source>
        <dbReference type="PROSITE" id="PS51192"/>
    </source>
</evidence>
<dbReference type="GO" id="GO:0003724">
    <property type="term" value="F:RNA helicase activity"/>
    <property type="evidence" value="ECO:0007669"/>
    <property type="project" value="InterPro"/>
</dbReference>
<dbReference type="GO" id="GO:0016787">
    <property type="term" value="F:hydrolase activity"/>
    <property type="evidence" value="ECO:0007669"/>
    <property type="project" value="UniProtKB-KW"/>
</dbReference>
<comment type="caution">
    <text evidence="7">The sequence shown here is derived from an EMBL/GenBank/DDBJ whole genome shotgun (WGS) entry which is preliminary data.</text>
</comment>
<evidence type="ECO:0000259" key="6">
    <source>
        <dbReference type="PROSITE" id="PS51194"/>
    </source>
</evidence>
<protein>
    <submittedName>
        <fullName evidence="7">ATP-dependent helicase HrpA</fullName>
    </submittedName>
</protein>
<dbReference type="AlphaFoldDB" id="A0A2A9CQW4"/>
<gene>
    <name evidence="7" type="ORF">ATK74_1128</name>
</gene>